<dbReference type="EMBL" id="UGSS01000002">
    <property type="protein sequence ID" value="SUB33316.1"/>
    <property type="molecule type" value="Genomic_DNA"/>
</dbReference>
<evidence type="ECO:0000313" key="2">
    <source>
        <dbReference type="Proteomes" id="UP000254280"/>
    </source>
</evidence>
<name>A0A379B485_9PAST</name>
<reference evidence="1 2" key="1">
    <citation type="submission" date="2018-06" db="EMBL/GenBank/DDBJ databases">
        <authorList>
            <consortium name="Pathogen Informatics"/>
            <person name="Doyle S."/>
        </authorList>
    </citation>
    <scope>NUCLEOTIDE SEQUENCE [LARGE SCALE GENOMIC DNA]</scope>
    <source>
        <strain evidence="1 2">NCTC10699</strain>
    </source>
</reference>
<proteinExistence type="predicted"/>
<sequence length="129" mass="14547">MVEKREKNKGGRPQKNLNEEQLAQVEALAAFLTMEQIADYFCIAKSTFQAICERQPEVFSRYKKGRTNAVGTIAKSLIQQAREGNLSAQIFYLKTQGGWRETNNLDLTSSDGTMTPKTIIRKVVDSKND</sequence>
<dbReference type="AlphaFoldDB" id="A0A379B485"/>
<gene>
    <name evidence="1" type="ORF">NCTC10699_00929</name>
</gene>
<organism evidence="1 2">
    <name type="scientific">[Pasteurella] mairii</name>
    <dbReference type="NCBI Taxonomy" id="757"/>
    <lineage>
        <taxon>Bacteria</taxon>
        <taxon>Pseudomonadati</taxon>
        <taxon>Pseudomonadota</taxon>
        <taxon>Gammaproteobacteria</taxon>
        <taxon>Pasteurellales</taxon>
        <taxon>Pasteurellaceae</taxon>
    </lineage>
</organism>
<keyword evidence="2" id="KW-1185">Reference proteome</keyword>
<dbReference type="Proteomes" id="UP000254280">
    <property type="component" value="Unassembled WGS sequence"/>
</dbReference>
<dbReference type="OrthoDB" id="8966809at2"/>
<evidence type="ECO:0000313" key="1">
    <source>
        <dbReference type="EMBL" id="SUB33316.1"/>
    </source>
</evidence>
<accession>A0A379B485</accession>
<protein>
    <submittedName>
        <fullName evidence="1">Uncharacterized protein</fullName>
    </submittedName>
</protein>